<proteinExistence type="predicted"/>
<dbReference type="EMBL" id="CAJVPP010000407">
    <property type="protein sequence ID" value="CAG8479682.1"/>
    <property type="molecule type" value="Genomic_DNA"/>
</dbReference>
<dbReference type="AlphaFoldDB" id="A0A9N8W766"/>
<gene>
    <name evidence="1" type="ORF">FMOSSE_LOCUS2949</name>
</gene>
<evidence type="ECO:0000313" key="2">
    <source>
        <dbReference type="Proteomes" id="UP000789375"/>
    </source>
</evidence>
<protein>
    <submittedName>
        <fullName evidence="1">5970_t:CDS:1</fullName>
    </submittedName>
</protein>
<organism evidence="1 2">
    <name type="scientific">Funneliformis mosseae</name>
    <name type="common">Endomycorrhizal fungus</name>
    <name type="synonym">Glomus mosseae</name>
    <dbReference type="NCBI Taxonomy" id="27381"/>
    <lineage>
        <taxon>Eukaryota</taxon>
        <taxon>Fungi</taxon>
        <taxon>Fungi incertae sedis</taxon>
        <taxon>Mucoromycota</taxon>
        <taxon>Glomeromycotina</taxon>
        <taxon>Glomeromycetes</taxon>
        <taxon>Glomerales</taxon>
        <taxon>Glomeraceae</taxon>
        <taxon>Funneliformis</taxon>
    </lineage>
</organism>
<dbReference type="Proteomes" id="UP000789375">
    <property type="component" value="Unassembled WGS sequence"/>
</dbReference>
<accession>A0A9N8W766</accession>
<sequence length="39" mass="4466">MSFLTVTTLIYTIGARIIIATDTKLAFQLFFIKRFKLIG</sequence>
<name>A0A9N8W766_FUNMO</name>
<evidence type="ECO:0000313" key="1">
    <source>
        <dbReference type="EMBL" id="CAG8479682.1"/>
    </source>
</evidence>
<comment type="caution">
    <text evidence="1">The sequence shown here is derived from an EMBL/GenBank/DDBJ whole genome shotgun (WGS) entry which is preliminary data.</text>
</comment>
<keyword evidence="2" id="KW-1185">Reference proteome</keyword>
<reference evidence="1" key="1">
    <citation type="submission" date="2021-06" db="EMBL/GenBank/DDBJ databases">
        <authorList>
            <person name="Kallberg Y."/>
            <person name="Tangrot J."/>
            <person name="Rosling A."/>
        </authorList>
    </citation>
    <scope>NUCLEOTIDE SEQUENCE</scope>
    <source>
        <strain evidence="1">87-6 pot B 2015</strain>
    </source>
</reference>